<evidence type="ECO:0000256" key="3">
    <source>
        <dbReference type="ARBA" id="ARBA00023274"/>
    </source>
</evidence>
<keyword evidence="5" id="KW-0934">Plastid</keyword>
<dbReference type="GO" id="GO:1990904">
    <property type="term" value="C:ribonucleoprotein complex"/>
    <property type="evidence" value="ECO:0007669"/>
    <property type="project" value="UniProtKB-KW"/>
</dbReference>
<feature type="domain" description="S1 motif" evidence="4">
    <location>
        <begin position="22"/>
        <end position="89"/>
    </location>
</feature>
<dbReference type="PANTHER" id="PTHR10724">
    <property type="entry name" value="30S RIBOSOMAL PROTEIN S1"/>
    <property type="match status" value="1"/>
</dbReference>
<reference evidence="5" key="1">
    <citation type="submission" date="2016-10" db="EMBL/GenBank/DDBJ databases">
        <title>Chloroplast genomes as a tool to resolve red algal phylogenies: a case study in the Nemaliales.</title>
        <authorList>
            <person name="Costa J.F."/>
            <person name="Lin S.M."/>
            <person name="Macaya E.C."/>
            <person name="Fernandez-Garcia C."/>
            <person name="Verbruggen H."/>
        </authorList>
    </citation>
    <scope>NUCLEOTIDE SEQUENCE</scope>
    <source>
        <strain evidence="5">J.0258</strain>
    </source>
</reference>
<feature type="domain" description="S1 motif" evidence="4">
    <location>
        <begin position="107"/>
        <end position="171"/>
    </location>
</feature>
<gene>
    <name evidence="5" type="primary">rps1</name>
    <name evidence="5" type="ORF">BQ776_225</name>
</gene>
<name>A0A1G4NRZ6_9FLOR</name>
<dbReference type="AlphaFoldDB" id="A0A1G4NRZ6"/>
<sequence>MSFKQKKFSQVLNKYQYNFHTGDIIAGEIFSREQKGYLVDIGNQTAGYLPLEEVSLPEAESTVLKAYEIREFFILAYNVESRQLVLSVKRLTYIRAWERLKQLKQENISINAYVQGVNKGGLLVEIEGIQGFIPNSHLCYTPSKNSLVKTNILCKFLVANEQNNKLILSNRCAIVEKIMDNNNIKVGSIVKAKVIKTTSFGIFFDVYTIPALLHKSEIQTQHLEGNNNVVTTGTTCPVTIIHLDPGQGRISVSIKPHSKS</sequence>
<evidence type="ECO:0000259" key="4">
    <source>
        <dbReference type="PROSITE" id="PS50126"/>
    </source>
</evidence>
<protein>
    <submittedName>
        <fullName evidence="5">Ribosomal protein S1</fullName>
    </submittedName>
</protein>
<organism evidence="5">
    <name type="scientific">Dermonema virens</name>
    <dbReference type="NCBI Taxonomy" id="1077399"/>
    <lineage>
        <taxon>Eukaryota</taxon>
        <taxon>Rhodophyta</taxon>
        <taxon>Florideophyceae</taxon>
        <taxon>Nemaliophycidae</taxon>
        <taxon>Nemaliales</taxon>
        <taxon>Liagoraceae</taxon>
        <taxon>Dermonema</taxon>
    </lineage>
</organism>
<dbReference type="RefSeq" id="YP_009313183.1">
    <property type="nucleotide sequence ID" value="NC_031655.1"/>
</dbReference>
<geneLocation type="chloroplast" evidence="5"/>
<dbReference type="SUPFAM" id="SSF50249">
    <property type="entry name" value="Nucleic acid-binding proteins"/>
    <property type="match status" value="3"/>
</dbReference>
<dbReference type="InterPro" id="IPR003029">
    <property type="entry name" value="S1_domain"/>
</dbReference>
<dbReference type="EMBL" id="LT622863">
    <property type="protein sequence ID" value="SCW21437.1"/>
    <property type="molecule type" value="Genomic_DNA"/>
</dbReference>
<dbReference type="GO" id="GO:0006412">
    <property type="term" value="P:translation"/>
    <property type="evidence" value="ECO:0007669"/>
    <property type="project" value="TreeGrafter"/>
</dbReference>
<evidence type="ECO:0000313" key="5">
    <source>
        <dbReference type="EMBL" id="SCW21437.1"/>
    </source>
</evidence>
<comment type="similarity">
    <text evidence="1">Belongs to the bacterial ribosomal protein bS1 family.</text>
</comment>
<keyword evidence="5" id="KW-0150">Chloroplast</keyword>
<dbReference type="Pfam" id="PF00575">
    <property type="entry name" value="S1"/>
    <property type="match status" value="3"/>
</dbReference>
<dbReference type="GeneID" id="30000075"/>
<dbReference type="GO" id="GO:0005840">
    <property type="term" value="C:ribosome"/>
    <property type="evidence" value="ECO:0007669"/>
    <property type="project" value="UniProtKB-KW"/>
</dbReference>
<dbReference type="CDD" id="cd04465">
    <property type="entry name" value="S1_RPS1_repeat_ec2_hs2"/>
    <property type="match status" value="1"/>
</dbReference>
<keyword evidence="2 5" id="KW-0689">Ribosomal protein</keyword>
<dbReference type="PANTHER" id="PTHR10724:SF7">
    <property type="entry name" value="SMALL RIBOSOMAL SUBUNIT PROTEIN BS1C"/>
    <property type="match status" value="1"/>
</dbReference>
<dbReference type="GO" id="GO:0003735">
    <property type="term" value="F:structural constituent of ribosome"/>
    <property type="evidence" value="ECO:0007669"/>
    <property type="project" value="TreeGrafter"/>
</dbReference>
<dbReference type="SMART" id="SM00316">
    <property type="entry name" value="S1"/>
    <property type="match status" value="3"/>
</dbReference>
<dbReference type="GO" id="GO:0003729">
    <property type="term" value="F:mRNA binding"/>
    <property type="evidence" value="ECO:0007669"/>
    <property type="project" value="TreeGrafter"/>
</dbReference>
<dbReference type="Gene3D" id="2.40.50.140">
    <property type="entry name" value="Nucleic acid-binding proteins"/>
    <property type="match status" value="3"/>
</dbReference>
<dbReference type="InterPro" id="IPR035104">
    <property type="entry name" value="Ribosomal_protein_S1-like"/>
</dbReference>
<accession>A0A1G4NRZ6</accession>
<proteinExistence type="inferred from homology"/>
<feature type="domain" description="S1 motif" evidence="4">
    <location>
        <begin position="187"/>
        <end position="255"/>
    </location>
</feature>
<dbReference type="PROSITE" id="PS50126">
    <property type="entry name" value="S1"/>
    <property type="match status" value="3"/>
</dbReference>
<evidence type="ECO:0000256" key="1">
    <source>
        <dbReference type="ARBA" id="ARBA00006767"/>
    </source>
</evidence>
<dbReference type="PRINTS" id="PR00681">
    <property type="entry name" value="RIBOSOMALS1"/>
</dbReference>
<dbReference type="InterPro" id="IPR050437">
    <property type="entry name" value="Ribos_protein_bS1-like"/>
</dbReference>
<keyword evidence="3" id="KW-0687">Ribonucleoprotein</keyword>
<dbReference type="InterPro" id="IPR012340">
    <property type="entry name" value="NA-bd_OB-fold"/>
</dbReference>
<evidence type="ECO:0000256" key="2">
    <source>
        <dbReference type="ARBA" id="ARBA00022980"/>
    </source>
</evidence>
<reference evidence="5" key="2">
    <citation type="submission" date="2016-10" db="EMBL/GenBank/DDBJ databases">
        <authorList>
            <person name="de Groot N.N."/>
        </authorList>
    </citation>
    <scope>NUCLEOTIDE SEQUENCE</scope>
    <source>
        <strain evidence="5">J.0258</strain>
    </source>
</reference>